<organism evidence="3">
    <name type="scientific">Mesocestoides corti</name>
    <name type="common">Flatworm</name>
    <dbReference type="NCBI Taxonomy" id="53468"/>
    <lineage>
        <taxon>Eukaryota</taxon>
        <taxon>Metazoa</taxon>
        <taxon>Spiralia</taxon>
        <taxon>Lophotrochozoa</taxon>
        <taxon>Platyhelminthes</taxon>
        <taxon>Cestoda</taxon>
        <taxon>Eucestoda</taxon>
        <taxon>Cyclophyllidea</taxon>
        <taxon>Mesocestoididae</taxon>
        <taxon>Mesocestoides</taxon>
    </lineage>
</organism>
<reference evidence="3" key="1">
    <citation type="submission" date="2019-11" db="UniProtKB">
        <authorList>
            <consortium name="WormBaseParasite"/>
        </authorList>
    </citation>
    <scope>IDENTIFICATION</scope>
</reference>
<name>A0A5K3FU54_MESCO</name>
<proteinExistence type="predicted"/>
<accession>A0A5K3FU54</accession>
<evidence type="ECO:0000256" key="1">
    <source>
        <dbReference type="ARBA" id="ARBA00022441"/>
    </source>
</evidence>
<dbReference type="PANTHER" id="PTHR45632:SF17">
    <property type="entry name" value="KELCH-LIKE PROTEIN 31"/>
    <property type="match status" value="1"/>
</dbReference>
<sequence length="497" mass="55438">MDNAVRLFLLASNLGSLTITSWCAEFLRPRVSRENVEQIWWVANATKSTHMMDICVPVIAAHFDTITTQVTFHSTTELDSLLSMLRDDRLVGVAGAAKLRTIVNWFEGKSTSNRDNVTAFVDDDDSRVATFKDLLGAVNISEITSDDFVEFCMSDCWINLQRQFRDLISNAWKEARRRGLVQDYLIAYTYSHSKVTLTTSNWKEIEKKIIARSAGGELPTADVNFRCTVPSRSDCAVVVLNDSIYLIGGRNERAGASRLVDRVDPFDGRVSSAPPMVQARYWFSAAATPAFNCQQLLVFGGYNGTTQMSSCEKFDPAVNRWTPLPDMLTPRSCCGAVSVPVVGVVVVGGYKFGSGNLCATELLSCSREDNVVRSWSWRQLAPMMKPRIYPGVAYFRDRVVVAGGDYGDINVFECFRLPAGDNDHGQWTQLHALEKGTSLARSPVVLNKRLLLADRDGKVHEFVPASDSKALTLEEFTWKPIFTIQNLLEAQLLVLRR</sequence>
<protein>
    <submittedName>
        <fullName evidence="3">BACK domain-containing protein</fullName>
    </submittedName>
</protein>
<dbReference type="SUPFAM" id="SSF117281">
    <property type="entry name" value="Kelch motif"/>
    <property type="match status" value="1"/>
</dbReference>
<dbReference type="Pfam" id="PF01344">
    <property type="entry name" value="Kelch_1"/>
    <property type="match status" value="2"/>
</dbReference>
<evidence type="ECO:0000256" key="2">
    <source>
        <dbReference type="SAM" id="SignalP"/>
    </source>
</evidence>
<feature type="chain" id="PRO_5024383981" evidence="2">
    <location>
        <begin position="24"/>
        <end position="497"/>
    </location>
</feature>
<dbReference type="InterPro" id="IPR015915">
    <property type="entry name" value="Kelch-typ_b-propeller"/>
</dbReference>
<feature type="signal peptide" evidence="2">
    <location>
        <begin position="1"/>
        <end position="23"/>
    </location>
</feature>
<keyword evidence="1" id="KW-0880">Kelch repeat</keyword>
<dbReference type="SMART" id="SM00612">
    <property type="entry name" value="Kelch"/>
    <property type="match status" value="3"/>
</dbReference>
<dbReference type="WBParaSite" id="MCU_011333-RA">
    <property type="protein sequence ID" value="MCU_011333-RA"/>
    <property type="gene ID" value="MCU_011333"/>
</dbReference>
<evidence type="ECO:0000313" key="3">
    <source>
        <dbReference type="WBParaSite" id="MCU_011333-RA"/>
    </source>
</evidence>
<dbReference type="AlphaFoldDB" id="A0A5K3FU54"/>
<keyword evidence="2" id="KW-0732">Signal</keyword>
<dbReference type="InterPro" id="IPR006652">
    <property type="entry name" value="Kelch_1"/>
</dbReference>
<dbReference type="PANTHER" id="PTHR45632">
    <property type="entry name" value="LD33804P"/>
    <property type="match status" value="1"/>
</dbReference>
<dbReference type="Gene3D" id="2.120.10.80">
    <property type="entry name" value="Kelch-type beta propeller"/>
    <property type="match status" value="1"/>
</dbReference>